<dbReference type="AlphaFoldDB" id="A0A0P6XHD6"/>
<evidence type="ECO:0000256" key="14">
    <source>
        <dbReference type="SAM" id="Phobius"/>
    </source>
</evidence>
<feature type="domain" description="Fatty acid hydroxylase" evidence="15">
    <location>
        <begin position="54"/>
        <end position="196"/>
    </location>
</feature>
<dbReference type="PANTHER" id="PTHR12863">
    <property type="entry name" value="FATTY ACID HYDROXYLASE"/>
    <property type="match status" value="1"/>
</dbReference>
<name>A0A0P6XHD6_9CHLR</name>
<dbReference type="STRING" id="869279.SE15_11670"/>
<keyword evidence="8" id="KW-0862">Zinc</keyword>
<evidence type="ECO:0000313" key="17">
    <source>
        <dbReference type="Proteomes" id="UP000050544"/>
    </source>
</evidence>
<reference evidence="16 17" key="1">
    <citation type="submission" date="2015-07" db="EMBL/GenBank/DDBJ databases">
        <title>Whole genome sequence of Thermanaerothrix daxensis DSM 23592.</title>
        <authorList>
            <person name="Hemp J."/>
            <person name="Ward L.M."/>
            <person name="Pace L.A."/>
            <person name="Fischer W.W."/>
        </authorList>
    </citation>
    <scope>NUCLEOTIDE SEQUENCE [LARGE SCALE GENOMIC DNA]</scope>
    <source>
        <strain evidence="16 17">GNS-1</strain>
    </source>
</reference>
<evidence type="ECO:0000256" key="9">
    <source>
        <dbReference type="ARBA" id="ARBA00022989"/>
    </source>
</evidence>
<feature type="transmembrane region" description="Helical" evidence="14">
    <location>
        <begin position="101"/>
        <end position="123"/>
    </location>
</feature>
<evidence type="ECO:0000256" key="1">
    <source>
        <dbReference type="ARBA" id="ARBA00001947"/>
    </source>
</evidence>
<dbReference type="Pfam" id="PF04116">
    <property type="entry name" value="FA_hydroxylase"/>
    <property type="match status" value="1"/>
</dbReference>
<dbReference type="GO" id="GO:0080132">
    <property type="term" value="F:fatty acid 2-hydroxylase activity"/>
    <property type="evidence" value="ECO:0007669"/>
    <property type="project" value="InterPro"/>
</dbReference>
<accession>A0A0P6XHD6</accession>
<evidence type="ECO:0000256" key="4">
    <source>
        <dbReference type="ARBA" id="ARBA00022692"/>
    </source>
</evidence>
<dbReference type="OrthoDB" id="9784228at2"/>
<evidence type="ECO:0000256" key="8">
    <source>
        <dbReference type="ARBA" id="ARBA00022833"/>
    </source>
</evidence>
<evidence type="ECO:0000256" key="5">
    <source>
        <dbReference type="ARBA" id="ARBA00022723"/>
    </source>
</evidence>
<keyword evidence="11" id="KW-0443">Lipid metabolism</keyword>
<keyword evidence="7" id="KW-0276">Fatty acid metabolism</keyword>
<dbReference type="InterPro" id="IPR006694">
    <property type="entry name" value="Fatty_acid_hydroxylase"/>
</dbReference>
<keyword evidence="17" id="KW-1185">Reference proteome</keyword>
<keyword evidence="5" id="KW-0479">Metal-binding</keyword>
<comment type="subcellular location">
    <subcellularLocation>
        <location evidence="2">Endoplasmic reticulum membrane</location>
        <topology evidence="2">Multi-pass membrane protein</topology>
    </subcellularLocation>
</comment>
<keyword evidence="6" id="KW-0256">Endoplasmic reticulum</keyword>
<evidence type="ECO:0000256" key="2">
    <source>
        <dbReference type="ARBA" id="ARBA00004477"/>
    </source>
</evidence>
<feature type="transmembrane region" description="Helical" evidence="14">
    <location>
        <begin position="43"/>
        <end position="66"/>
    </location>
</feature>
<evidence type="ECO:0000256" key="13">
    <source>
        <dbReference type="ARBA" id="ARBA00023160"/>
    </source>
</evidence>
<dbReference type="GO" id="GO:0005506">
    <property type="term" value="F:iron ion binding"/>
    <property type="evidence" value="ECO:0007669"/>
    <property type="project" value="InterPro"/>
</dbReference>
<dbReference type="EMBL" id="LGKO01000005">
    <property type="protein sequence ID" value="KPL82952.1"/>
    <property type="molecule type" value="Genomic_DNA"/>
</dbReference>
<sequence length="204" mass="24150">MRLFKSDFLEFFTHIHPIVVVIIWLPVALFFLGYGILEALARALWVQIPLGFGLGLFLWSFTEYTLHRFVFHFRPRTPFQERLIFLFHGIHHVQPQCKTRLVMPPIVSIPLSLIFYGLFWLIFNRLLAAPHWLGPTFAGFIAGYLGYDLIHYATHHLPMRRGIWKTLKRHHMQHHYKTPDQRFGVSSPLWDYVWGTQGKRKGQD</sequence>
<evidence type="ECO:0000313" key="16">
    <source>
        <dbReference type="EMBL" id="KPL82952.1"/>
    </source>
</evidence>
<keyword evidence="12 14" id="KW-0472">Membrane</keyword>
<dbReference type="Proteomes" id="UP000050544">
    <property type="component" value="Unassembled WGS sequence"/>
</dbReference>
<keyword evidence="3" id="KW-0444">Lipid biosynthesis</keyword>
<dbReference type="PANTHER" id="PTHR12863:SF1">
    <property type="entry name" value="FATTY ACID 2-HYDROXYLASE"/>
    <property type="match status" value="1"/>
</dbReference>
<keyword evidence="10" id="KW-0560">Oxidoreductase</keyword>
<keyword evidence="4 14" id="KW-0812">Transmembrane</keyword>
<comment type="caution">
    <text evidence="16">The sequence shown here is derived from an EMBL/GenBank/DDBJ whole genome shotgun (WGS) entry which is preliminary data.</text>
</comment>
<dbReference type="InterPro" id="IPR014430">
    <property type="entry name" value="Scs7"/>
</dbReference>
<evidence type="ECO:0000256" key="10">
    <source>
        <dbReference type="ARBA" id="ARBA00023002"/>
    </source>
</evidence>
<evidence type="ECO:0000256" key="11">
    <source>
        <dbReference type="ARBA" id="ARBA00023098"/>
    </source>
</evidence>
<dbReference type="GO" id="GO:0006633">
    <property type="term" value="P:fatty acid biosynthetic process"/>
    <property type="evidence" value="ECO:0007669"/>
    <property type="project" value="UniProtKB-KW"/>
</dbReference>
<feature type="transmembrane region" description="Helical" evidence="14">
    <location>
        <begin position="12"/>
        <end position="37"/>
    </location>
</feature>
<comment type="cofactor">
    <cofactor evidence="1">
        <name>Zn(2+)</name>
        <dbReference type="ChEBI" id="CHEBI:29105"/>
    </cofactor>
</comment>
<protein>
    <recommendedName>
        <fullName evidence="15">Fatty acid hydroxylase domain-containing protein</fullName>
    </recommendedName>
</protein>
<feature type="transmembrane region" description="Helical" evidence="14">
    <location>
        <begin position="129"/>
        <end position="150"/>
    </location>
</feature>
<evidence type="ECO:0000256" key="7">
    <source>
        <dbReference type="ARBA" id="ARBA00022832"/>
    </source>
</evidence>
<organism evidence="16 17">
    <name type="scientific">Thermanaerothrix daxensis</name>
    <dbReference type="NCBI Taxonomy" id="869279"/>
    <lineage>
        <taxon>Bacteria</taxon>
        <taxon>Bacillati</taxon>
        <taxon>Chloroflexota</taxon>
        <taxon>Anaerolineae</taxon>
        <taxon>Anaerolineales</taxon>
        <taxon>Anaerolineaceae</taxon>
        <taxon>Thermanaerothrix</taxon>
    </lineage>
</organism>
<evidence type="ECO:0000259" key="15">
    <source>
        <dbReference type="Pfam" id="PF04116"/>
    </source>
</evidence>
<dbReference type="GO" id="GO:0016020">
    <property type="term" value="C:membrane"/>
    <property type="evidence" value="ECO:0007669"/>
    <property type="project" value="InterPro"/>
</dbReference>
<gene>
    <name evidence="16" type="ORF">SE15_11670</name>
</gene>
<evidence type="ECO:0000256" key="6">
    <source>
        <dbReference type="ARBA" id="ARBA00022824"/>
    </source>
</evidence>
<evidence type="ECO:0000256" key="12">
    <source>
        <dbReference type="ARBA" id="ARBA00023136"/>
    </source>
</evidence>
<keyword evidence="9 14" id="KW-1133">Transmembrane helix</keyword>
<keyword evidence="13" id="KW-0275">Fatty acid biosynthesis</keyword>
<evidence type="ECO:0000256" key="3">
    <source>
        <dbReference type="ARBA" id="ARBA00022516"/>
    </source>
</evidence>
<proteinExistence type="predicted"/>